<dbReference type="PROSITE" id="PS51704">
    <property type="entry name" value="GP_PDE"/>
    <property type="match status" value="1"/>
</dbReference>
<accession>A0A916YDK4</accession>
<proteinExistence type="predicted"/>
<dbReference type="InterPro" id="IPR017946">
    <property type="entry name" value="PLC-like_Pdiesterase_TIM-brl"/>
</dbReference>
<dbReference type="AlphaFoldDB" id="A0A916YDK4"/>
<dbReference type="InterPro" id="IPR030395">
    <property type="entry name" value="GP_PDE_dom"/>
</dbReference>
<dbReference type="PANTHER" id="PTHR46211:SF1">
    <property type="entry name" value="GLYCEROPHOSPHODIESTER PHOSPHODIESTERASE, CYTOPLASMIC"/>
    <property type="match status" value="1"/>
</dbReference>
<dbReference type="PANTHER" id="PTHR46211">
    <property type="entry name" value="GLYCEROPHOSPHORYL DIESTER PHOSPHODIESTERASE"/>
    <property type="match status" value="1"/>
</dbReference>
<dbReference type="Gene3D" id="3.20.20.190">
    <property type="entry name" value="Phosphatidylinositol (PI) phosphodiesterase"/>
    <property type="match status" value="1"/>
</dbReference>
<protein>
    <submittedName>
        <fullName evidence="2">Glycerophosphoryl diester phosphodiesterase</fullName>
    </submittedName>
</protein>
<feature type="domain" description="GP-PDE" evidence="1">
    <location>
        <begin position="12"/>
        <end position="241"/>
    </location>
</feature>
<dbReference type="Proteomes" id="UP000613160">
    <property type="component" value="Unassembled WGS sequence"/>
</dbReference>
<reference evidence="2" key="2">
    <citation type="submission" date="2020-09" db="EMBL/GenBank/DDBJ databases">
        <authorList>
            <person name="Sun Q."/>
            <person name="Zhou Y."/>
        </authorList>
    </citation>
    <scope>NUCLEOTIDE SEQUENCE</scope>
    <source>
        <strain evidence="2">CGMCC 1.15493</strain>
    </source>
</reference>
<sequence>MTFDGPLGWLTRRPIAHRGLHDGNVAVIENTIAAAAAAIAGDYAIECDVCLTRDGVPVVFHDPTVERLTTESGRVAAWSAEDLAKVTLGHTDQTIPTVAEFLAFVDGRVPVIMEMKGTTAEEDAGYFDALWPVISGYRGPLALMSFDVWLIEQALAGCELPVGLTAEGLRPELLAAHRATIERGCRFVSYSVHHLPNPFVDWMRSERRAPVISWTVRTPEDIATTQAHADQMTFEGFVPQA</sequence>
<dbReference type="SUPFAM" id="SSF51695">
    <property type="entry name" value="PLC-like phosphodiesterases"/>
    <property type="match status" value="1"/>
</dbReference>
<name>A0A916YDK4_9HYPH</name>
<evidence type="ECO:0000259" key="1">
    <source>
        <dbReference type="PROSITE" id="PS51704"/>
    </source>
</evidence>
<dbReference type="EMBL" id="BMJJ01000015">
    <property type="protein sequence ID" value="GGD39293.1"/>
    <property type="molecule type" value="Genomic_DNA"/>
</dbReference>
<reference evidence="2" key="1">
    <citation type="journal article" date="2014" name="Int. J. Syst. Evol. Microbiol.">
        <title>Complete genome sequence of Corynebacterium casei LMG S-19264T (=DSM 44701T), isolated from a smear-ripened cheese.</title>
        <authorList>
            <consortium name="US DOE Joint Genome Institute (JGI-PGF)"/>
            <person name="Walter F."/>
            <person name="Albersmeier A."/>
            <person name="Kalinowski J."/>
            <person name="Ruckert C."/>
        </authorList>
    </citation>
    <scope>NUCLEOTIDE SEQUENCE</scope>
    <source>
        <strain evidence="2">CGMCC 1.15493</strain>
    </source>
</reference>
<keyword evidence="3" id="KW-1185">Reference proteome</keyword>
<comment type="caution">
    <text evidence="2">The sequence shown here is derived from an EMBL/GenBank/DDBJ whole genome shotgun (WGS) entry which is preliminary data.</text>
</comment>
<dbReference type="GO" id="GO:0008081">
    <property type="term" value="F:phosphoric diester hydrolase activity"/>
    <property type="evidence" value="ECO:0007669"/>
    <property type="project" value="InterPro"/>
</dbReference>
<dbReference type="RefSeq" id="WP_188854940.1">
    <property type="nucleotide sequence ID" value="NZ_BMJJ01000015.1"/>
</dbReference>
<dbReference type="Pfam" id="PF03009">
    <property type="entry name" value="GDPD"/>
    <property type="match status" value="1"/>
</dbReference>
<gene>
    <name evidence="2" type="ORF">GCM10011335_47570</name>
</gene>
<evidence type="ECO:0000313" key="3">
    <source>
        <dbReference type="Proteomes" id="UP000613160"/>
    </source>
</evidence>
<evidence type="ECO:0000313" key="2">
    <source>
        <dbReference type="EMBL" id="GGD39293.1"/>
    </source>
</evidence>
<dbReference type="GO" id="GO:0006629">
    <property type="term" value="P:lipid metabolic process"/>
    <property type="evidence" value="ECO:0007669"/>
    <property type="project" value="InterPro"/>
</dbReference>
<organism evidence="2 3">
    <name type="scientific">Aureimonas glaciei</name>
    <dbReference type="NCBI Taxonomy" id="1776957"/>
    <lineage>
        <taxon>Bacteria</taxon>
        <taxon>Pseudomonadati</taxon>
        <taxon>Pseudomonadota</taxon>
        <taxon>Alphaproteobacteria</taxon>
        <taxon>Hyphomicrobiales</taxon>
        <taxon>Aurantimonadaceae</taxon>
        <taxon>Aureimonas</taxon>
    </lineage>
</organism>